<organism evidence="9 10">
    <name type="scientific">Rhodanobacter hydrolyticus</name>
    <dbReference type="NCBI Taxonomy" id="2250595"/>
    <lineage>
        <taxon>Bacteria</taxon>
        <taxon>Pseudomonadati</taxon>
        <taxon>Pseudomonadota</taxon>
        <taxon>Gammaproteobacteria</taxon>
        <taxon>Lysobacterales</taxon>
        <taxon>Rhodanobacteraceae</taxon>
        <taxon>Rhodanobacter</taxon>
    </lineage>
</organism>
<feature type="transmembrane region" description="Helical" evidence="7">
    <location>
        <begin position="49"/>
        <end position="70"/>
    </location>
</feature>
<feature type="transmembrane region" description="Helical" evidence="7">
    <location>
        <begin position="21"/>
        <end position="43"/>
    </location>
</feature>
<protein>
    <submittedName>
        <fullName evidence="9">MFS transporter</fullName>
    </submittedName>
</protein>
<keyword evidence="3" id="KW-1003">Cell membrane</keyword>
<evidence type="ECO:0000313" key="9">
    <source>
        <dbReference type="EMBL" id="MFK2877948.1"/>
    </source>
</evidence>
<sequence>MSQFALLGQRRFAPFFWTQALAAFNDNAFRCALLVLVAFQLGLDDHAAAIYTNLAPALFILPFFLFSASAGQLAEKIEKTRIIRWVKWFEIAAMVIAAVGFVMHHVSLLLVVLFMMGLHSTVFGPIKYAILPQALKSAELVGGNGLVEMGTQLAILLGMIVGTTTMGAAEIGPWLAACITIGVAVVGYLACRAIPAAPATAPELKFNPNTFGETARVIRITHADRAVWNAVLGISWFWFFGTVLIAQLPIYTRETLGGDNTVYTLVLTLFTIGSGIGALACEKLSGKRVEIGLVPLGAFGLTAFGVDLYFARHGVAPVRGLGWLGFLRGAGSWRIALDLMLIGAFAGLYVVPLFAFVQARAPREKLSRIIAGNNIMNAVLIVAAAGFGLGMGALGFSAAEIFFAAALLNILVAGYIFTLVPEFILHFFTWTLANTLYRVRADGLRHIPEEGPALLVCNHVSFVDPLLLMANLRRPARFVMYYRIFNIPLLKFLFKTAKAIPIAGQKEDPAVLQQAWDAVDAALADGELVCIFPEGALTRDGAIAPFRPGVEKILARRPVPVVPMALRGLWGSMWSRRDSALGRARLPRRFRARVELVVDAPVSPEHARAAALEARVRELRGDMA</sequence>
<dbReference type="InterPro" id="IPR011701">
    <property type="entry name" value="MFS"/>
</dbReference>
<evidence type="ECO:0000259" key="8">
    <source>
        <dbReference type="SMART" id="SM00563"/>
    </source>
</evidence>
<dbReference type="EMBL" id="JADIKK010000008">
    <property type="protein sequence ID" value="MFK2877948.1"/>
    <property type="molecule type" value="Genomic_DNA"/>
</dbReference>
<feature type="transmembrane region" description="Helical" evidence="7">
    <location>
        <begin position="171"/>
        <end position="191"/>
    </location>
</feature>
<comment type="caution">
    <text evidence="9">The sequence shown here is derived from an EMBL/GenBank/DDBJ whole genome shotgun (WGS) entry which is preliminary data.</text>
</comment>
<dbReference type="Gene3D" id="1.20.1250.20">
    <property type="entry name" value="MFS general substrate transporter like domains"/>
    <property type="match status" value="1"/>
</dbReference>
<feature type="transmembrane region" description="Helical" evidence="7">
    <location>
        <begin position="262"/>
        <end position="281"/>
    </location>
</feature>
<keyword evidence="10" id="KW-1185">Reference proteome</keyword>
<dbReference type="CDD" id="cd06173">
    <property type="entry name" value="MFS_MefA_like"/>
    <property type="match status" value="1"/>
</dbReference>
<evidence type="ECO:0000313" key="10">
    <source>
        <dbReference type="Proteomes" id="UP001620339"/>
    </source>
</evidence>
<dbReference type="PANTHER" id="PTHR43266:SF2">
    <property type="entry name" value="MAJOR FACILITATOR SUPERFAMILY (MFS) PROFILE DOMAIN-CONTAINING PROTEIN"/>
    <property type="match status" value="1"/>
</dbReference>
<feature type="transmembrane region" description="Helical" evidence="7">
    <location>
        <begin position="378"/>
        <end position="396"/>
    </location>
</feature>
<dbReference type="InterPro" id="IPR002123">
    <property type="entry name" value="Plipid/glycerol_acylTrfase"/>
</dbReference>
<dbReference type="SUPFAM" id="SSF69593">
    <property type="entry name" value="Glycerol-3-phosphate (1)-acyltransferase"/>
    <property type="match status" value="1"/>
</dbReference>
<evidence type="ECO:0000256" key="6">
    <source>
        <dbReference type="ARBA" id="ARBA00023136"/>
    </source>
</evidence>
<feature type="transmembrane region" description="Helical" evidence="7">
    <location>
        <begin position="402"/>
        <end position="428"/>
    </location>
</feature>
<feature type="transmembrane region" description="Helical" evidence="7">
    <location>
        <begin position="331"/>
        <end position="357"/>
    </location>
</feature>
<comment type="subcellular location">
    <subcellularLocation>
        <location evidence="1">Cell membrane</location>
        <topology evidence="1">Multi-pass membrane protein</topology>
    </subcellularLocation>
</comment>
<feature type="transmembrane region" description="Helical" evidence="7">
    <location>
        <begin position="293"/>
        <end position="311"/>
    </location>
</feature>
<evidence type="ECO:0000256" key="2">
    <source>
        <dbReference type="ARBA" id="ARBA00022448"/>
    </source>
</evidence>
<accession>A0ABW8J6M2</accession>
<evidence type="ECO:0000256" key="4">
    <source>
        <dbReference type="ARBA" id="ARBA00022692"/>
    </source>
</evidence>
<feature type="transmembrane region" description="Helical" evidence="7">
    <location>
        <begin position="91"/>
        <end position="118"/>
    </location>
</feature>
<reference evidence="9 10" key="1">
    <citation type="submission" date="2020-10" db="EMBL/GenBank/DDBJ databases">
        <title>Phylogeny of dyella-like bacteria.</title>
        <authorList>
            <person name="Fu J."/>
        </authorList>
    </citation>
    <scope>NUCLEOTIDE SEQUENCE [LARGE SCALE GENOMIC DNA]</scope>
    <source>
        <strain evidence="9 10">KACC 19113</strain>
    </source>
</reference>
<name>A0ABW8J6M2_9GAMM</name>
<keyword evidence="6 7" id="KW-0472">Membrane</keyword>
<evidence type="ECO:0000256" key="7">
    <source>
        <dbReference type="SAM" id="Phobius"/>
    </source>
</evidence>
<dbReference type="RefSeq" id="WP_404614393.1">
    <property type="nucleotide sequence ID" value="NZ_JADIKK010000008.1"/>
</dbReference>
<dbReference type="Proteomes" id="UP001620339">
    <property type="component" value="Unassembled WGS sequence"/>
</dbReference>
<proteinExistence type="predicted"/>
<gene>
    <name evidence="9" type="ORF">ISP25_12785</name>
</gene>
<dbReference type="SMART" id="SM00563">
    <property type="entry name" value="PlsC"/>
    <property type="match status" value="1"/>
</dbReference>
<dbReference type="Pfam" id="PF07690">
    <property type="entry name" value="MFS_1"/>
    <property type="match status" value="1"/>
</dbReference>
<dbReference type="InterPro" id="IPR036259">
    <property type="entry name" value="MFS_trans_sf"/>
</dbReference>
<evidence type="ECO:0000256" key="3">
    <source>
        <dbReference type="ARBA" id="ARBA00022475"/>
    </source>
</evidence>
<dbReference type="SUPFAM" id="SSF103473">
    <property type="entry name" value="MFS general substrate transporter"/>
    <property type="match status" value="1"/>
</dbReference>
<feature type="transmembrane region" description="Helical" evidence="7">
    <location>
        <begin position="226"/>
        <end position="250"/>
    </location>
</feature>
<evidence type="ECO:0000256" key="1">
    <source>
        <dbReference type="ARBA" id="ARBA00004651"/>
    </source>
</evidence>
<dbReference type="CDD" id="cd07989">
    <property type="entry name" value="LPLAT_AGPAT-like"/>
    <property type="match status" value="1"/>
</dbReference>
<keyword evidence="4 7" id="KW-0812">Transmembrane</keyword>
<keyword evidence="2" id="KW-0813">Transport</keyword>
<feature type="domain" description="Phospholipid/glycerol acyltransferase" evidence="8">
    <location>
        <begin position="453"/>
        <end position="569"/>
    </location>
</feature>
<evidence type="ECO:0000256" key="5">
    <source>
        <dbReference type="ARBA" id="ARBA00022989"/>
    </source>
</evidence>
<dbReference type="PANTHER" id="PTHR43266">
    <property type="entry name" value="MACROLIDE-EFFLUX PROTEIN"/>
    <property type="match status" value="1"/>
</dbReference>
<dbReference type="Pfam" id="PF01553">
    <property type="entry name" value="Acyltransferase"/>
    <property type="match status" value="1"/>
</dbReference>
<keyword evidence="5 7" id="KW-1133">Transmembrane helix</keyword>